<protein>
    <submittedName>
        <fullName evidence="1">Uncharacterized protein</fullName>
    </submittedName>
</protein>
<name>A0A317QHK6_9ACTN</name>
<sequence length="387" mass="41997">MEAPYTSTGPGQSVRLVYQVMGSNGPIPNPQKIRYIPVGSADAAGLGLPSPMGPLPSLPDASAVMGAVQLANLGVSVVNLAISTAVLFEVKKQTRMLREMQVGLQEVRAGISDLLTRTERIDVNVAELNLRETLKYALKSAAKGDEVDLVLLAQLVAKALDRFFASMKGSNEPGINRSFTLASDVREMAEAALHILWAARLTAVQAHNLSCSGDPLKVVGDDGLRRHLEQATEATTLVAAMDTTMDGANAMADKVADGLKNTWLFVGDSDIKRKFMHRQLAGLQKKNLDRLAPVPPARRLLAELQDQEAWKSACEEGGESINAFLRDYLLAWSAHTDAGLLWRLRYETDLQADETYWQTLDGWMQPMVSDAAEPVLGVTRPHEAADA</sequence>
<comment type="caution">
    <text evidence="1">The sequence shown here is derived from an EMBL/GenBank/DDBJ whole genome shotgun (WGS) entry which is preliminary data.</text>
</comment>
<evidence type="ECO:0000313" key="1">
    <source>
        <dbReference type="EMBL" id="PWW21745.1"/>
    </source>
</evidence>
<dbReference type="EMBL" id="QGTX01000001">
    <property type="protein sequence ID" value="PWW21745.1"/>
    <property type="molecule type" value="Genomic_DNA"/>
</dbReference>
<evidence type="ECO:0000313" key="2">
    <source>
        <dbReference type="Proteomes" id="UP000246661"/>
    </source>
</evidence>
<dbReference type="OrthoDB" id="5171247at2"/>
<accession>A0A317QHK6</accession>
<organism evidence="1 2">
    <name type="scientific">Geodermatophilus normandii</name>
    <dbReference type="NCBI Taxonomy" id="1137989"/>
    <lineage>
        <taxon>Bacteria</taxon>
        <taxon>Bacillati</taxon>
        <taxon>Actinomycetota</taxon>
        <taxon>Actinomycetes</taxon>
        <taxon>Geodermatophilales</taxon>
        <taxon>Geodermatophilaceae</taxon>
        <taxon>Geodermatophilus</taxon>
    </lineage>
</organism>
<dbReference type="RefSeq" id="WP_110004530.1">
    <property type="nucleotide sequence ID" value="NZ_QGTX01000001.1"/>
</dbReference>
<gene>
    <name evidence="1" type="ORF">JD79_00883</name>
</gene>
<proteinExistence type="predicted"/>
<keyword evidence="2" id="KW-1185">Reference proteome</keyword>
<reference evidence="2" key="1">
    <citation type="submission" date="2018-05" db="EMBL/GenBank/DDBJ databases">
        <authorList>
            <person name="Klenk H.-P."/>
            <person name="Huntemann M."/>
            <person name="Clum A."/>
            <person name="Pillay M."/>
            <person name="Palaniappan K."/>
            <person name="Varghese N."/>
            <person name="Mikhailova N."/>
            <person name="Stamatis D."/>
            <person name="Reddy T."/>
            <person name="Daum C."/>
            <person name="Shapiro N."/>
            <person name="Ivanova N."/>
            <person name="Kyrpides N."/>
            <person name="Woyke T."/>
        </authorList>
    </citation>
    <scope>NUCLEOTIDE SEQUENCE [LARGE SCALE GENOMIC DNA]</scope>
    <source>
        <strain evidence="2">DSM 45417</strain>
    </source>
</reference>
<dbReference type="AlphaFoldDB" id="A0A317QHK6"/>
<dbReference type="Proteomes" id="UP000246661">
    <property type="component" value="Unassembled WGS sequence"/>
</dbReference>